<proteinExistence type="predicted"/>
<dbReference type="PANTHER" id="PTHR30146">
    <property type="entry name" value="LACI-RELATED TRANSCRIPTIONAL REPRESSOR"/>
    <property type="match status" value="1"/>
</dbReference>
<dbReference type="OrthoDB" id="9784962at2"/>
<dbReference type="AlphaFoldDB" id="F5LAX8"/>
<gene>
    <name evidence="5" type="ORF">CathTA2_3063</name>
</gene>
<dbReference type="InterPro" id="IPR000843">
    <property type="entry name" value="HTH_LacI"/>
</dbReference>
<dbReference type="CDD" id="cd19975">
    <property type="entry name" value="PBP1_CcpA-like"/>
    <property type="match status" value="1"/>
</dbReference>
<dbReference type="GO" id="GO:0000976">
    <property type="term" value="F:transcription cis-regulatory region binding"/>
    <property type="evidence" value="ECO:0007669"/>
    <property type="project" value="TreeGrafter"/>
</dbReference>
<evidence type="ECO:0000256" key="2">
    <source>
        <dbReference type="ARBA" id="ARBA00023125"/>
    </source>
</evidence>
<protein>
    <submittedName>
        <fullName evidence="5">Transcriptional regulator, LacI family</fullName>
    </submittedName>
</protein>
<dbReference type="Gene3D" id="1.10.260.40">
    <property type="entry name" value="lambda repressor-like DNA-binding domains"/>
    <property type="match status" value="1"/>
</dbReference>
<dbReference type="SMART" id="SM00354">
    <property type="entry name" value="HTH_LACI"/>
    <property type="match status" value="1"/>
</dbReference>
<dbReference type="RefSeq" id="WP_007506437.1">
    <property type="nucleotide sequence ID" value="NZ_AFCE01000165.1"/>
</dbReference>
<evidence type="ECO:0000256" key="1">
    <source>
        <dbReference type="ARBA" id="ARBA00023015"/>
    </source>
</evidence>
<dbReference type="eggNOG" id="COG1609">
    <property type="taxonomic scope" value="Bacteria"/>
</dbReference>
<feature type="domain" description="HTH lacI-type" evidence="4">
    <location>
        <begin position="4"/>
        <end position="58"/>
    </location>
</feature>
<dbReference type="InterPro" id="IPR010982">
    <property type="entry name" value="Lambda_DNA-bd_dom_sf"/>
</dbReference>
<dbReference type="PRINTS" id="PR00036">
    <property type="entry name" value="HTHLACI"/>
</dbReference>
<reference evidence="5 6" key="1">
    <citation type="journal article" date="2011" name="J. Bacteriol.">
        <title>Draft genome sequence of the thermoalkaliphilic Caldalkalibacillus thermarum strain TA2.A1.</title>
        <authorList>
            <person name="Kalamorz F."/>
            <person name="Keis S."/>
            <person name="McMillan D.G."/>
            <person name="Olsson K."/>
            <person name="Stanton J.A."/>
            <person name="Stockwell P."/>
            <person name="Black M.A."/>
            <person name="Klingeman D.M."/>
            <person name="Land M.L."/>
            <person name="Han C.S."/>
            <person name="Martin S.L."/>
            <person name="Becher S.A."/>
            <person name="Peddie C.J."/>
            <person name="Morgan H.W."/>
            <person name="Matthies D."/>
            <person name="Preiss L."/>
            <person name="Meier T."/>
            <person name="Brown S.D."/>
            <person name="Cook G.M."/>
        </authorList>
    </citation>
    <scope>NUCLEOTIDE SEQUENCE [LARGE SCALE GENOMIC DNA]</scope>
    <source>
        <strain evidence="5 6">TA2.A1</strain>
    </source>
</reference>
<dbReference type="SUPFAM" id="SSF53822">
    <property type="entry name" value="Periplasmic binding protein-like I"/>
    <property type="match status" value="1"/>
</dbReference>
<dbReference type="Pfam" id="PF00532">
    <property type="entry name" value="Peripla_BP_1"/>
    <property type="match status" value="1"/>
</dbReference>
<dbReference type="Proteomes" id="UP000010716">
    <property type="component" value="Unassembled WGS sequence"/>
</dbReference>
<dbReference type="PROSITE" id="PS50932">
    <property type="entry name" value="HTH_LACI_2"/>
    <property type="match status" value="1"/>
</dbReference>
<dbReference type="InterPro" id="IPR028082">
    <property type="entry name" value="Peripla_BP_I"/>
</dbReference>
<keyword evidence="1" id="KW-0805">Transcription regulation</keyword>
<sequence>MKRATIRDVAEKAGVSISTVSRVLNNPEAVTEEKRKKVLEVIEELGYSPNALARGLIHKRTKTLGVLVPDVSNIYAAGVLRGMEDAARERGLNLIICNTDLKRERMTEYLHILSEKQVDGIIYTSEPVFPDVYEAFQRLKLPVVLASTHSLEYPLPSVKIHDEQAAYEATQYLIKQGHTEIGMISGPLSDPIAGLPRLQGYMRAILEQNWHYHFEQTVEYGHYRYEDGFEAMERLHRKYPQLTAVFCASDEMALGVISYLAQQGMSVPHDVSVVGFDNTRIAHICLPKLTTVSQPLHDIGYCTVQKMEELLEHGEVKELRTYLPHQLVIRDSVRSLV</sequence>
<dbReference type="GO" id="GO:0003700">
    <property type="term" value="F:DNA-binding transcription factor activity"/>
    <property type="evidence" value="ECO:0007669"/>
    <property type="project" value="TreeGrafter"/>
</dbReference>
<dbReference type="Pfam" id="PF00356">
    <property type="entry name" value="LacI"/>
    <property type="match status" value="1"/>
</dbReference>
<organism evidence="5 6">
    <name type="scientific">Caldalkalibacillus thermarum (strain TA2.A1)</name>
    <dbReference type="NCBI Taxonomy" id="986075"/>
    <lineage>
        <taxon>Bacteria</taxon>
        <taxon>Bacillati</taxon>
        <taxon>Bacillota</taxon>
        <taxon>Bacilli</taxon>
        <taxon>Bacillales</taxon>
        <taxon>Bacillaceae</taxon>
        <taxon>Caldalkalibacillus</taxon>
    </lineage>
</organism>
<evidence type="ECO:0000313" key="6">
    <source>
        <dbReference type="Proteomes" id="UP000010716"/>
    </source>
</evidence>
<comment type="caution">
    <text evidence="5">The sequence shown here is derived from an EMBL/GenBank/DDBJ whole genome shotgun (WGS) entry which is preliminary data.</text>
</comment>
<name>F5LAX8_CALTT</name>
<accession>F5LAX8</accession>
<evidence type="ECO:0000313" key="5">
    <source>
        <dbReference type="EMBL" id="EGL81517.1"/>
    </source>
</evidence>
<dbReference type="PANTHER" id="PTHR30146:SF149">
    <property type="entry name" value="HTH-TYPE TRANSCRIPTIONAL REGULATOR EBGR"/>
    <property type="match status" value="1"/>
</dbReference>
<evidence type="ECO:0000259" key="4">
    <source>
        <dbReference type="PROSITE" id="PS50932"/>
    </source>
</evidence>
<dbReference type="EMBL" id="AFCE01000165">
    <property type="protein sequence ID" value="EGL81517.1"/>
    <property type="molecule type" value="Genomic_DNA"/>
</dbReference>
<dbReference type="InterPro" id="IPR001761">
    <property type="entry name" value="Peripla_BP/Lac1_sug-bd_dom"/>
</dbReference>
<dbReference type="CDD" id="cd01392">
    <property type="entry name" value="HTH_LacI"/>
    <property type="match status" value="1"/>
</dbReference>
<dbReference type="SUPFAM" id="SSF47413">
    <property type="entry name" value="lambda repressor-like DNA-binding domains"/>
    <property type="match status" value="1"/>
</dbReference>
<keyword evidence="2" id="KW-0238">DNA-binding</keyword>
<dbReference type="PROSITE" id="PS00356">
    <property type="entry name" value="HTH_LACI_1"/>
    <property type="match status" value="1"/>
</dbReference>
<keyword evidence="3" id="KW-0804">Transcription</keyword>
<evidence type="ECO:0000256" key="3">
    <source>
        <dbReference type="ARBA" id="ARBA00023163"/>
    </source>
</evidence>
<dbReference type="Gene3D" id="3.40.50.2300">
    <property type="match status" value="2"/>
</dbReference>